<comment type="caution">
    <text evidence="1">The sequence shown here is derived from an EMBL/GenBank/DDBJ whole genome shotgun (WGS) entry which is preliminary data.</text>
</comment>
<reference evidence="1" key="1">
    <citation type="journal article" date="2023" name="G3 (Bethesda)">
        <title>A reference genome for the long-term kleptoplast-retaining sea slug Elysia crispata morphotype clarki.</title>
        <authorList>
            <person name="Eastman K.E."/>
            <person name="Pendleton A.L."/>
            <person name="Shaikh M.A."/>
            <person name="Suttiyut T."/>
            <person name="Ogas R."/>
            <person name="Tomko P."/>
            <person name="Gavelis G."/>
            <person name="Widhalm J.R."/>
            <person name="Wisecaver J.H."/>
        </authorList>
    </citation>
    <scope>NUCLEOTIDE SEQUENCE</scope>
    <source>
        <strain evidence="1">ECLA1</strain>
    </source>
</reference>
<name>A0AAE1E1H9_9GAST</name>
<dbReference type="Proteomes" id="UP001283361">
    <property type="component" value="Unassembled WGS sequence"/>
</dbReference>
<accession>A0AAE1E1H9</accession>
<gene>
    <name evidence="1" type="ORF">RRG08_038334</name>
</gene>
<evidence type="ECO:0000313" key="1">
    <source>
        <dbReference type="EMBL" id="KAK3790844.1"/>
    </source>
</evidence>
<sequence length="91" mass="10080">MVRSLLSINGDIGSNPREKAAGDLRAMCLPLHHPALTTSLVQEQIYRNPEPTRTAAEDLRAMCLPLHHPALTTPLVQEQIYRNPEPTRTGS</sequence>
<keyword evidence="2" id="KW-1185">Reference proteome</keyword>
<evidence type="ECO:0000313" key="2">
    <source>
        <dbReference type="Proteomes" id="UP001283361"/>
    </source>
</evidence>
<organism evidence="1 2">
    <name type="scientific">Elysia crispata</name>
    <name type="common">lettuce slug</name>
    <dbReference type="NCBI Taxonomy" id="231223"/>
    <lineage>
        <taxon>Eukaryota</taxon>
        <taxon>Metazoa</taxon>
        <taxon>Spiralia</taxon>
        <taxon>Lophotrochozoa</taxon>
        <taxon>Mollusca</taxon>
        <taxon>Gastropoda</taxon>
        <taxon>Heterobranchia</taxon>
        <taxon>Euthyneura</taxon>
        <taxon>Panpulmonata</taxon>
        <taxon>Sacoglossa</taxon>
        <taxon>Placobranchoidea</taxon>
        <taxon>Plakobranchidae</taxon>
        <taxon>Elysia</taxon>
    </lineage>
</organism>
<protein>
    <submittedName>
        <fullName evidence="1">Uncharacterized protein</fullName>
    </submittedName>
</protein>
<proteinExistence type="predicted"/>
<dbReference type="EMBL" id="JAWDGP010001519">
    <property type="protein sequence ID" value="KAK3790844.1"/>
    <property type="molecule type" value="Genomic_DNA"/>
</dbReference>
<dbReference type="AlphaFoldDB" id="A0AAE1E1H9"/>